<feature type="signal peptide" evidence="1">
    <location>
        <begin position="1"/>
        <end position="26"/>
    </location>
</feature>
<reference evidence="2 3" key="1">
    <citation type="submission" date="2016-10" db="EMBL/GenBank/DDBJ databases">
        <authorList>
            <person name="de Groot N.N."/>
        </authorList>
    </citation>
    <scope>NUCLEOTIDE SEQUENCE [LARGE SCALE GENOMIC DNA]</scope>
    <source>
        <strain evidence="2 3">DSM 25383</strain>
    </source>
</reference>
<evidence type="ECO:0000313" key="3">
    <source>
        <dbReference type="Proteomes" id="UP000183253"/>
    </source>
</evidence>
<evidence type="ECO:0000313" key="2">
    <source>
        <dbReference type="EMBL" id="SEA99842.1"/>
    </source>
</evidence>
<organism evidence="2 3">
    <name type="scientific">Alistipes timonensis JC136</name>
    <dbReference type="NCBI Taxonomy" id="1033731"/>
    <lineage>
        <taxon>Bacteria</taxon>
        <taxon>Pseudomonadati</taxon>
        <taxon>Bacteroidota</taxon>
        <taxon>Bacteroidia</taxon>
        <taxon>Bacteroidales</taxon>
        <taxon>Rikenellaceae</taxon>
        <taxon>Alistipes</taxon>
    </lineage>
</organism>
<dbReference type="Proteomes" id="UP000183253">
    <property type="component" value="Unassembled WGS sequence"/>
</dbReference>
<sequence>MKHMKADTMKKTIAILAVAASLFATACNKSEILDPTDQRYIYMSYPESGNPVFNFSFVSTIKETVEIAVPIKFAGRPLTEDLAYAVKVFPGNKDTTLKEGEEYELPELIFHKEDFCDTIFVTVHKTARMETGTYNLKFSLESNDNFHATQTGFLEAELRVTAQISQPSWWNQNVIDFYLGGYSDKKFRLFSQNIFVGDYGELDDSEKQYYALKFKYWLEDQTPPVEDEDGTLMKVAIQG</sequence>
<dbReference type="AlphaFoldDB" id="A0A1H4FTJ3"/>
<keyword evidence="1" id="KW-0732">Signal</keyword>
<dbReference type="EMBL" id="FNRI01000012">
    <property type="protein sequence ID" value="SEA99842.1"/>
    <property type="molecule type" value="Genomic_DNA"/>
</dbReference>
<evidence type="ECO:0000256" key="1">
    <source>
        <dbReference type="SAM" id="SignalP"/>
    </source>
</evidence>
<name>A0A1H4FTJ3_9BACT</name>
<evidence type="ECO:0008006" key="4">
    <source>
        <dbReference type="Google" id="ProtNLM"/>
    </source>
</evidence>
<proteinExistence type="predicted"/>
<accession>A0A1H4FTJ3</accession>
<dbReference type="STRING" id="1033731.SAMN05444145_11243"/>
<gene>
    <name evidence="2" type="ORF">SAMN05444145_11243</name>
</gene>
<protein>
    <recommendedName>
        <fullName evidence="4">DUF4843 domain-containing protein</fullName>
    </recommendedName>
</protein>
<feature type="chain" id="PRO_5010321781" description="DUF4843 domain-containing protein" evidence="1">
    <location>
        <begin position="27"/>
        <end position="239"/>
    </location>
</feature>
<dbReference type="Pfam" id="PF16132">
    <property type="entry name" value="DUF4843"/>
    <property type="match status" value="1"/>
</dbReference>
<keyword evidence="3" id="KW-1185">Reference proteome</keyword>
<dbReference type="InterPro" id="IPR032299">
    <property type="entry name" value="DUF4843"/>
</dbReference>
<dbReference type="PROSITE" id="PS51257">
    <property type="entry name" value="PROKAR_LIPOPROTEIN"/>
    <property type="match status" value="1"/>
</dbReference>